<accession>A0A0M2ZFH2</accession>
<name>A0A0M2ZFH2_9MYCO</name>
<dbReference type="STRING" id="81858.BST23_13840"/>
<evidence type="ECO:0008006" key="4">
    <source>
        <dbReference type="Google" id="ProtNLM"/>
    </source>
</evidence>
<sequence>MKSFGLATVGSAVVAALAAAVIGLAAPVAAAPTGDTNAQDTISRLQSEGYTVIVNRFGNAPLDQAQVLSIRPGTTFQRIDAGTPIIGSSKNFTTVQDRTVYVDVR</sequence>
<feature type="signal peptide" evidence="1">
    <location>
        <begin position="1"/>
        <end position="30"/>
    </location>
</feature>
<evidence type="ECO:0000313" key="2">
    <source>
        <dbReference type="EMBL" id="ORA65521.1"/>
    </source>
</evidence>
<dbReference type="OrthoDB" id="4748352at2"/>
<reference evidence="2 3" key="1">
    <citation type="submission" date="2017-02" db="EMBL/GenBank/DDBJ databases">
        <title>The new phylogeny of genus Mycobacterium.</title>
        <authorList>
            <person name="Tortoli E."/>
            <person name="Trovato A."/>
            <person name="Cirillo D.M."/>
        </authorList>
    </citation>
    <scope>NUCLEOTIDE SEQUENCE [LARGE SCALE GENOMIC DNA]</scope>
    <source>
        <strain evidence="2 3">FI-09383</strain>
    </source>
</reference>
<organism evidence="2 3">
    <name type="scientific">Mycolicibacterium elephantis</name>
    <dbReference type="NCBI Taxonomy" id="81858"/>
    <lineage>
        <taxon>Bacteria</taxon>
        <taxon>Bacillati</taxon>
        <taxon>Actinomycetota</taxon>
        <taxon>Actinomycetes</taxon>
        <taxon>Mycobacteriales</taxon>
        <taxon>Mycobacteriaceae</taxon>
        <taxon>Mycolicibacterium</taxon>
    </lineage>
</organism>
<gene>
    <name evidence="2" type="ORF">BST23_13840</name>
</gene>
<proteinExistence type="predicted"/>
<evidence type="ECO:0000313" key="3">
    <source>
        <dbReference type="Proteomes" id="UP000192772"/>
    </source>
</evidence>
<protein>
    <recommendedName>
        <fullName evidence="4">PASTA domain-containing protein</fullName>
    </recommendedName>
</protein>
<dbReference type="AlphaFoldDB" id="A0A0M2ZFH2"/>
<evidence type="ECO:0000256" key="1">
    <source>
        <dbReference type="SAM" id="SignalP"/>
    </source>
</evidence>
<dbReference type="Proteomes" id="UP000192772">
    <property type="component" value="Unassembled WGS sequence"/>
</dbReference>
<dbReference type="EMBL" id="MVHP01000014">
    <property type="protein sequence ID" value="ORA65521.1"/>
    <property type="molecule type" value="Genomic_DNA"/>
</dbReference>
<keyword evidence="1" id="KW-0732">Signal</keyword>
<accession>A0A1A0QDE1</accession>
<feature type="chain" id="PRO_5030011097" description="PASTA domain-containing protein" evidence="1">
    <location>
        <begin position="31"/>
        <end position="105"/>
    </location>
</feature>
<comment type="caution">
    <text evidence="2">The sequence shown here is derived from an EMBL/GenBank/DDBJ whole genome shotgun (WGS) entry which is preliminary data.</text>
</comment>